<dbReference type="PANTHER" id="PTHR43777">
    <property type="entry name" value="MOLYBDENUM COFACTOR CYTIDYLYLTRANSFERASE"/>
    <property type="match status" value="1"/>
</dbReference>
<evidence type="ECO:0000313" key="3">
    <source>
        <dbReference type="Proteomes" id="UP001477672"/>
    </source>
</evidence>
<dbReference type="InterPro" id="IPR025877">
    <property type="entry name" value="MobA-like_NTP_Trfase"/>
</dbReference>
<dbReference type="CDD" id="cd04182">
    <property type="entry name" value="GT_2_like_f"/>
    <property type="match status" value="1"/>
</dbReference>
<evidence type="ECO:0000259" key="1">
    <source>
        <dbReference type="Pfam" id="PF12804"/>
    </source>
</evidence>
<sequence length="195" mass="20432">MNIGCVIMAAGRARRFGANKLLADLAGKPLLAHVLDSLPREHLARIVAVVSDEDVAALCAGRGVTVVQYGGGAQSETVRRGMEQMEGMDGCLFVQGDQPLCTGRSMVRLLDAFCGAPGDVHRLSFGDIAGSPVVFPARLFGALGALTGEQGGMAAARQTGAQVRLTQADFAGELLDADTPEALSELEKKFFEKSL</sequence>
<dbReference type="RefSeq" id="WP_349216698.1">
    <property type="nucleotide sequence ID" value="NZ_JBBMFA010000102.1"/>
</dbReference>
<dbReference type="Gene3D" id="3.90.550.10">
    <property type="entry name" value="Spore Coat Polysaccharide Biosynthesis Protein SpsA, Chain A"/>
    <property type="match status" value="1"/>
</dbReference>
<reference evidence="2 3" key="1">
    <citation type="submission" date="2024-03" db="EMBL/GenBank/DDBJ databases">
        <title>Human intestinal bacterial collection.</title>
        <authorList>
            <person name="Pauvert C."/>
            <person name="Hitch T.C.A."/>
            <person name="Clavel T."/>
        </authorList>
    </citation>
    <scope>NUCLEOTIDE SEQUENCE [LARGE SCALE GENOMIC DNA]</scope>
    <source>
        <strain evidence="2 3">CLA-JM-H11</strain>
    </source>
</reference>
<dbReference type="Proteomes" id="UP001477672">
    <property type="component" value="Unassembled WGS sequence"/>
</dbReference>
<gene>
    <name evidence="2" type="ORF">WMO24_12205</name>
</gene>
<protein>
    <submittedName>
        <fullName evidence="2">Nucleotidyltransferase family protein</fullName>
    </submittedName>
</protein>
<dbReference type="EMBL" id="JBBMFA010000102">
    <property type="protein sequence ID" value="MEQ2521185.1"/>
    <property type="molecule type" value="Genomic_DNA"/>
</dbReference>
<dbReference type="PANTHER" id="PTHR43777:SF1">
    <property type="entry name" value="MOLYBDENUM COFACTOR CYTIDYLYLTRANSFERASE"/>
    <property type="match status" value="1"/>
</dbReference>
<proteinExistence type="predicted"/>
<dbReference type="InterPro" id="IPR029044">
    <property type="entry name" value="Nucleotide-diphossugar_trans"/>
</dbReference>
<organism evidence="2 3">
    <name type="scientific">Ruthenibacterium intestinale</name>
    <dbReference type="NCBI Taxonomy" id="3133163"/>
    <lineage>
        <taxon>Bacteria</taxon>
        <taxon>Bacillati</taxon>
        <taxon>Bacillota</taxon>
        <taxon>Clostridia</taxon>
        <taxon>Eubacteriales</taxon>
        <taxon>Oscillospiraceae</taxon>
        <taxon>Ruthenibacterium</taxon>
    </lineage>
</organism>
<dbReference type="SUPFAM" id="SSF53448">
    <property type="entry name" value="Nucleotide-diphospho-sugar transferases"/>
    <property type="match status" value="1"/>
</dbReference>
<feature type="domain" description="MobA-like NTP transferase" evidence="1">
    <location>
        <begin position="5"/>
        <end position="159"/>
    </location>
</feature>
<dbReference type="Pfam" id="PF12804">
    <property type="entry name" value="NTP_transf_3"/>
    <property type="match status" value="1"/>
</dbReference>
<name>A0ABV1GH71_9FIRM</name>
<accession>A0ABV1GH71</accession>
<comment type="caution">
    <text evidence="2">The sequence shown here is derived from an EMBL/GenBank/DDBJ whole genome shotgun (WGS) entry which is preliminary data.</text>
</comment>
<evidence type="ECO:0000313" key="2">
    <source>
        <dbReference type="EMBL" id="MEQ2521185.1"/>
    </source>
</evidence>
<keyword evidence="3" id="KW-1185">Reference proteome</keyword>